<dbReference type="PANTHER" id="PTHR32472:SF10">
    <property type="entry name" value="DNA REPAIR PROTEIN RADA-LIKE PROTEIN"/>
    <property type="match status" value="1"/>
</dbReference>
<evidence type="ECO:0000256" key="12">
    <source>
        <dbReference type="NCBIfam" id="TIGR00416"/>
    </source>
</evidence>
<dbReference type="SUPFAM" id="SSF52540">
    <property type="entry name" value="P-loop containing nucleoside triphosphate hydrolases"/>
    <property type="match status" value="1"/>
</dbReference>
<proteinExistence type="inferred from homology"/>
<keyword evidence="4 13" id="KW-0863">Zinc-finger</keyword>
<evidence type="ECO:0000313" key="16">
    <source>
        <dbReference type="Proteomes" id="UP001165366"/>
    </source>
</evidence>
<dbReference type="PROSITE" id="PS50162">
    <property type="entry name" value="RECA_2"/>
    <property type="match status" value="1"/>
</dbReference>
<keyword evidence="7 11" id="KW-0067">ATP-binding</keyword>
<evidence type="ECO:0000256" key="10">
    <source>
        <dbReference type="ARBA" id="ARBA00023204"/>
    </source>
</evidence>
<evidence type="ECO:0000256" key="7">
    <source>
        <dbReference type="ARBA" id="ARBA00022840"/>
    </source>
</evidence>
<keyword evidence="9 11" id="KW-0238">DNA-binding</keyword>
<dbReference type="PANTHER" id="PTHR32472">
    <property type="entry name" value="DNA REPAIR PROTEIN RADA"/>
    <property type="match status" value="1"/>
</dbReference>
<protein>
    <recommendedName>
        <fullName evidence="11 12">DNA repair protein RadA</fullName>
    </recommendedName>
</protein>
<organism evidence="15 16">
    <name type="scientific">Rhodohalobacter sulfatireducens</name>
    <dbReference type="NCBI Taxonomy" id="2911366"/>
    <lineage>
        <taxon>Bacteria</taxon>
        <taxon>Pseudomonadati</taxon>
        <taxon>Balneolota</taxon>
        <taxon>Balneolia</taxon>
        <taxon>Balneolales</taxon>
        <taxon>Balneolaceae</taxon>
        <taxon>Rhodohalobacter</taxon>
    </lineage>
</organism>
<comment type="function">
    <text evidence="11">Plays a role in repairing double-strand DNA breaks, probably involving stabilizing or processing branched DNA or blocked replication forks.</text>
</comment>
<feature type="binding site" evidence="11">
    <location>
        <begin position="97"/>
        <end position="104"/>
    </location>
    <ligand>
        <name>ATP</name>
        <dbReference type="ChEBI" id="CHEBI:30616"/>
    </ligand>
</feature>
<dbReference type="Pfam" id="PF13481">
    <property type="entry name" value="AAA_25"/>
    <property type="match status" value="1"/>
</dbReference>
<accession>A0ABS9KIM7</accession>
<dbReference type="Proteomes" id="UP001165366">
    <property type="component" value="Unassembled WGS sequence"/>
</dbReference>
<evidence type="ECO:0000259" key="14">
    <source>
        <dbReference type="PROSITE" id="PS50162"/>
    </source>
</evidence>
<name>A0ABS9KIM7_9BACT</name>
<dbReference type="InterPro" id="IPR020568">
    <property type="entry name" value="Ribosomal_Su5_D2-typ_SF"/>
</dbReference>
<dbReference type="SUPFAM" id="SSF54211">
    <property type="entry name" value="Ribosomal protein S5 domain 2-like"/>
    <property type="match status" value="1"/>
</dbReference>
<comment type="domain">
    <text evidence="11">The middle region has homology to RecA with ATPase motifs including the RadA KNRFG motif, while the C-terminus is homologous to Lon protease.</text>
</comment>
<evidence type="ECO:0000256" key="11">
    <source>
        <dbReference type="HAMAP-Rule" id="MF_01498"/>
    </source>
</evidence>
<evidence type="ECO:0000256" key="3">
    <source>
        <dbReference type="ARBA" id="ARBA00022763"/>
    </source>
</evidence>
<gene>
    <name evidence="11 15" type="primary">radA</name>
    <name evidence="15" type="ORF">L6773_19120</name>
</gene>
<dbReference type="InterPro" id="IPR003593">
    <property type="entry name" value="AAA+_ATPase"/>
</dbReference>
<keyword evidence="5" id="KW-0378">Hydrolase</keyword>
<sequence>MAKEKIHFECSNCNHVSPKWLGVCPKCGEWNTFTEKREKKKSSKKHKVEISESDNSEVVRLSDVGTEHQERLSSNLDEFDRVLGGGFVDGSFTLLGGDPGIGKSTLMLQTAKNSPNLKILYIAGEESGAQIKQRAARIGLTGENLYISSNTDVQSVIHSARKLKPDLLVIDSIQTLFSDELTSLPGSIRQIRECSALLQQIAKKENITTLMIGHVTKEGDIAGPRILEHMVDTVLHFEGDKNHFYRLLRCIKNRFGPAQEVGVFEMNEGGLQEVTNPSELFLSDSDLEVSGNAIACVMEGTRPILVEVQALVSSSNYGTPQRTASGFDQRRLSLLIAVLEKRAGLHFGDQDVYLNVAGGLKITDPAADLAVISALSSSLKDQVVDKNTVYIGEVGLGGEIRNVSNVAQRIREAGKMGIQRALLPKSGTAVQNNIEINTAATISEFV</sequence>
<keyword evidence="10 11" id="KW-0234">DNA repair</keyword>
<dbReference type="PRINTS" id="PR01874">
    <property type="entry name" value="DNAREPAIRADA"/>
</dbReference>
<evidence type="ECO:0000256" key="1">
    <source>
        <dbReference type="ARBA" id="ARBA00022723"/>
    </source>
</evidence>
<dbReference type="Pfam" id="PF18073">
    <property type="entry name" value="Zn_ribbon_LapB"/>
    <property type="match status" value="1"/>
</dbReference>
<comment type="similarity">
    <text evidence="11 13">Belongs to the RecA family. RadA subfamily.</text>
</comment>
<comment type="function">
    <text evidence="13">DNA-dependent ATPase involved in processing of recombination intermediates, plays a role in repairing DNA breaks. Stimulates the branch migration of RecA-mediated strand transfer reactions, allowing the 3' invading strand to extend heteroduplex DNA faster. Binds ssDNA in the presence of ADP but not other nucleotides, has ATPase activity that is stimulated by ssDNA and various branched DNA structures, but inhibited by SSB. Does not have RecA's homology-searching function.</text>
</comment>
<keyword evidence="8 11" id="KW-0346">Stress response</keyword>
<dbReference type="RefSeq" id="WP_237856146.1">
    <property type="nucleotide sequence ID" value="NZ_JAKLWS010000040.1"/>
</dbReference>
<evidence type="ECO:0000256" key="8">
    <source>
        <dbReference type="ARBA" id="ARBA00023016"/>
    </source>
</evidence>
<reference evidence="15" key="1">
    <citation type="submission" date="2022-01" db="EMBL/GenBank/DDBJ databases">
        <authorList>
            <person name="Wang Y."/>
        </authorList>
    </citation>
    <scope>NUCLEOTIDE SEQUENCE</scope>
    <source>
        <strain evidence="15">WB101</strain>
    </source>
</reference>
<keyword evidence="16" id="KW-1185">Reference proteome</keyword>
<evidence type="ECO:0000256" key="5">
    <source>
        <dbReference type="ARBA" id="ARBA00022801"/>
    </source>
</evidence>
<feature type="domain" description="RecA family profile 1" evidence="14">
    <location>
        <begin position="68"/>
        <end position="215"/>
    </location>
</feature>
<feature type="region of interest" description="Lon-protease-like" evidence="11">
    <location>
        <begin position="351"/>
        <end position="446"/>
    </location>
</feature>
<keyword evidence="3 11" id="KW-0227">DNA damage</keyword>
<evidence type="ECO:0000256" key="2">
    <source>
        <dbReference type="ARBA" id="ARBA00022741"/>
    </source>
</evidence>
<dbReference type="Gene3D" id="3.40.50.300">
    <property type="entry name" value="P-loop containing nucleotide triphosphate hydrolases"/>
    <property type="match status" value="1"/>
</dbReference>
<dbReference type="Gene3D" id="3.30.230.10">
    <property type="match status" value="1"/>
</dbReference>
<evidence type="ECO:0000256" key="4">
    <source>
        <dbReference type="ARBA" id="ARBA00022771"/>
    </source>
</evidence>
<evidence type="ECO:0000256" key="6">
    <source>
        <dbReference type="ARBA" id="ARBA00022833"/>
    </source>
</evidence>
<evidence type="ECO:0000313" key="15">
    <source>
        <dbReference type="EMBL" id="MCG2590693.1"/>
    </source>
</evidence>
<dbReference type="InterPro" id="IPR027417">
    <property type="entry name" value="P-loop_NTPase"/>
</dbReference>
<dbReference type="CDD" id="cd01121">
    <property type="entry name" value="RadA_SMS_N"/>
    <property type="match status" value="1"/>
</dbReference>
<dbReference type="EMBL" id="JAKLWS010000040">
    <property type="protein sequence ID" value="MCG2590693.1"/>
    <property type="molecule type" value="Genomic_DNA"/>
</dbReference>
<dbReference type="HAMAP" id="MF_01498">
    <property type="entry name" value="RadA_bact"/>
    <property type="match status" value="1"/>
</dbReference>
<dbReference type="SMART" id="SM00382">
    <property type="entry name" value="AAA"/>
    <property type="match status" value="1"/>
</dbReference>
<keyword evidence="6 13" id="KW-0862">Zinc</keyword>
<keyword evidence="2 11" id="KW-0547">Nucleotide-binding</keyword>
<keyword evidence="1 11" id="KW-0479">Metal-binding</keyword>
<dbReference type="InterPro" id="IPR004504">
    <property type="entry name" value="DNA_repair_RadA"/>
</dbReference>
<feature type="short sequence motif" description="RadA KNRFG motif" evidence="11">
    <location>
        <begin position="252"/>
        <end position="256"/>
    </location>
</feature>
<dbReference type="InterPro" id="IPR041166">
    <property type="entry name" value="Rubredoxin_2"/>
</dbReference>
<dbReference type="InterPro" id="IPR020588">
    <property type="entry name" value="RecA_ATP-bd"/>
</dbReference>
<evidence type="ECO:0000256" key="9">
    <source>
        <dbReference type="ARBA" id="ARBA00023125"/>
    </source>
</evidence>
<dbReference type="Pfam" id="PF13541">
    <property type="entry name" value="ChlI"/>
    <property type="match status" value="1"/>
</dbReference>
<dbReference type="NCBIfam" id="TIGR00416">
    <property type="entry name" value="sms"/>
    <property type="match status" value="1"/>
</dbReference>
<evidence type="ECO:0000256" key="13">
    <source>
        <dbReference type="RuleBase" id="RU003555"/>
    </source>
</evidence>
<dbReference type="InterPro" id="IPR014721">
    <property type="entry name" value="Ribsml_uS5_D2-typ_fold_subgr"/>
</dbReference>
<reference evidence="15" key="2">
    <citation type="submission" date="2024-05" db="EMBL/GenBank/DDBJ databases">
        <title>Rhodohalobacter halophilus gen. nov., sp. nov., a moderately halophilic member of the family Balneolaceae.</title>
        <authorList>
            <person name="Xia J."/>
        </authorList>
    </citation>
    <scope>NUCLEOTIDE SEQUENCE</scope>
    <source>
        <strain evidence="15">WB101</strain>
    </source>
</reference>
<comment type="caution">
    <text evidence="15">The sequence shown here is derived from an EMBL/GenBank/DDBJ whole genome shotgun (WGS) entry which is preliminary data.</text>
</comment>